<protein>
    <submittedName>
        <fullName evidence="2">Uncharacterized protein</fullName>
    </submittedName>
</protein>
<keyword evidence="1" id="KW-0175">Coiled coil</keyword>
<dbReference type="VEuPathDB" id="FungiDB:CJJ07_000231"/>
<evidence type="ECO:0000313" key="3">
    <source>
        <dbReference type="Proteomes" id="UP000037122"/>
    </source>
</evidence>
<dbReference type="AlphaFoldDB" id="A0A0L0P5G2"/>
<dbReference type="VEuPathDB" id="FungiDB:CJJ09_004197"/>
<feature type="coiled-coil region" evidence="1">
    <location>
        <begin position="113"/>
        <end position="206"/>
    </location>
</feature>
<dbReference type="EMBL" id="LGST01000009">
    <property type="protein sequence ID" value="KNE01519.1"/>
    <property type="molecule type" value="Genomic_DNA"/>
</dbReference>
<sequence length="294" mass="33910">MESSTPTRAERVKALLLEHVKEHVALSNPVQEAYEKKLSKDIDRTLNFLKQAEHALEKLNSEDTAEHDSWTDETRRKANSLALFEMYKKLPYTVMKNDLLGTATAAHLTGEAVVQQEEATKSLKLKSDALKQELDFLKTTLADYKTMLALLEKRIASHPRRVEVMEQKLHNAQHVDDELLEKTEQVKEATRRIKSVEEKLQQHMVRVITKLHAMLDWENTGMVDEETFKRKIKQSIQLIQQLVHKLVSDTEGWVSVTPGSSEEQLVQLMHRNNIIEIRNTGDFAIRLRSYGSEF</sequence>
<dbReference type="SUPFAM" id="SSF57997">
    <property type="entry name" value="Tropomyosin"/>
    <property type="match status" value="1"/>
</dbReference>
<gene>
    <name evidence="2" type="ORF">QG37_01345</name>
</gene>
<evidence type="ECO:0000256" key="1">
    <source>
        <dbReference type="SAM" id="Coils"/>
    </source>
</evidence>
<evidence type="ECO:0000313" key="2">
    <source>
        <dbReference type="EMBL" id="KNE01519.1"/>
    </source>
</evidence>
<dbReference type="VEuPathDB" id="FungiDB:B9J08_005156"/>
<dbReference type="Proteomes" id="UP000037122">
    <property type="component" value="Unassembled WGS sequence"/>
</dbReference>
<name>A0A0L0P5G2_CANAR</name>
<comment type="caution">
    <text evidence="2">The sequence shown here is derived from an EMBL/GenBank/DDBJ whole genome shotgun (WGS) entry which is preliminary data.</text>
</comment>
<reference evidence="3" key="1">
    <citation type="journal article" date="2015" name="BMC Genomics">
        <title>Draft genome of a commonly misdiagnosed multidrug resistant pathogen Candida auris.</title>
        <authorList>
            <person name="Chatterjee S."/>
            <person name="Alampalli S.V."/>
            <person name="Nageshan R.K."/>
            <person name="Chettiar S.T."/>
            <person name="Joshi S."/>
            <person name="Tatu U.S."/>
        </authorList>
    </citation>
    <scope>NUCLEOTIDE SEQUENCE [LARGE SCALE GENOMIC DNA]</scope>
    <source>
        <strain evidence="3">6684</strain>
    </source>
</reference>
<dbReference type="VEuPathDB" id="FungiDB:CJI97_005240"/>
<dbReference type="VEuPathDB" id="FungiDB:QG37_01345"/>
<accession>A0A0L0P5G2</accession>
<dbReference type="VEuPathDB" id="FungiDB:CJI96_0003945"/>
<proteinExistence type="predicted"/>
<organism evidence="2 3">
    <name type="scientific">Candidozyma auris</name>
    <name type="common">Yeast</name>
    <name type="synonym">Candida auris</name>
    <dbReference type="NCBI Taxonomy" id="498019"/>
    <lineage>
        <taxon>Eukaryota</taxon>
        <taxon>Fungi</taxon>
        <taxon>Dikarya</taxon>
        <taxon>Ascomycota</taxon>
        <taxon>Saccharomycotina</taxon>
        <taxon>Pichiomycetes</taxon>
        <taxon>Metschnikowiaceae</taxon>
        <taxon>Candidozyma</taxon>
    </lineage>
</organism>